<dbReference type="AlphaFoldDB" id="A0AAD5VNP6"/>
<comment type="caution">
    <text evidence="2">The sequence shown here is derived from an EMBL/GenBank/DDBJ whole genome shotgun (WGS) entry which is preliminary data.</text>
</comment>
<feature type="compositionally biased region" description="Polar residues" evidence="1">
    <location>
        <begin position="1"/>
        <end position="11"/>
    </location>
</feature>
<feature type="region of interest" description="Disordered" evidence="1">
    <location>
        <begin position="1"/>
        <end position="70"/>
    </location>
</feature>
<reference evidence="2" key="1">
    <citation type="submission" date="2022-07" db="EMBL/GenBank/DDBJ databases">
        <title>Genome Sequence of Leucocoprinus birnbaumii.</title>
        <authorList>
            <person name="Buettner E."/>
        </authorList>
    </citation>
    <scope>NUCLEOTIDE SEQUENCE</scope>
    <source>
        <strain evidence="2">VT141</strain>
    </source>
</reference>
<protein>
    <submittedName>
        <fullName evidence="2">Uncharacterized protein</fullName>
    </submittedName>
</protein>
<evidence type="ECO:0000256" key="1">
    <source>
        <dbReference type="SAM" id="MobiDB-lite"/>
    </source>
</evidence>
<dbReference type="EMBL" id="JANIEX010000769">
    <property type="protein sequence ID" value="KAJ3563342.1"/>
    <property type="molecule type" value="Genomic_DNA"/>
</dbReference>
<sequence length="306" mass="33863">MNGDSDSSRSLSPVKEDCDQSSGSAPPPVVDDSPTRKDKEAVEAQTHTMENKNDAENPEPLTLSSPRDHGLQTLSTKERETIPPTPANWIGLVNPNSLNALAALANTKLHFSNPSCLADIPQPAAAESTRAPVWLMDTLSHYQVIFPDDKIEAIFVPTLGEWRMRCLDCSGKLYRPEPGCSVDDFLEHIRNPVHRSRAPGWLKAASHHMRMRYPNAQFKEHSRSRKHGPSEWRMKCLDCPGKLYDVGPGESLSNFSIHLRNRCHVQRVNERIAAQVATMQSAEISATSDTVEEKALANIGTTGLKL</sequence>
<name>A0AAD5VNP6_9AGAR</name>
<gene>
    <name evidence="2" type="ORF">NP233_g8996</name>
</gene>
<proteinExistence type="predicted"/>
<feature type="compositionally biased region" description="Basic and acidic residues" evidence="1">
    <location>
        <begin position="33"/>
        <end position="42"/>
    </location>
</feature>
<organism evidence="2 3">
    <name type="scientific">Leucocoprinus birnbaumii</name>
    <dbReference type="NCBI Taxonomy" id="56174"/>
    <lineage>
        <taxon>Eukaryota</taxon>
        <taxon>Fungi</taxon>
        <taxon>Dikarya</taxon>
        <taxon>Basidiomycota</taxon>
        <taxon>Agaricomycotina</taxon>
        <taxon>Agaricomycetes</taxon>
        <taxon>Agaricomycetidae</taxon>
        <taxon>Agaricales</taxon>
        <taxon>Agaricineae</taxon>
        <taxon>Agaricaceae</taxon>
        <taxon>Leucocoprinus</taxon>
    </lineage>
</organism>
<evidence type="ECO:0000313" key="2">
    <source>
        <dbReference type="EMBL" id="KAJ3563342.1"/>
    </source>
</evidence>
<keyword evidence="3" id="KW-1185">Reference proteome</keyword>
<evidence type="ECO:0000313" key="3">
    <source>
        <dbReference type="Proteomes" id="UP001213000"/>
    </source>
</evidence>
<accession>A0AAD5VNP6</accession>
<dbReference type="Proteomes" id="UP001213000">
    <property type="component" value="Unassembled WGS sequence"/>
</dbReference>